<dbReference type="SUPFAM" id="SSF51905">
    <property type="entry name" value="FAD/NAD(P)-binding domain"/>
    <property type="match status" value="1"/>
</dbReference>
<gene>
    <name evidence="2" type="ORF">NSK_006039</name>
</gene>
<reference evidence="2 3" key="1">
    <citation type="submission" date="2019-01" db="EMBL/GenBank/DDBJ databases">
        <title>Nuclear Genome Assembly of the Microalgal Biofuel strain Nannochloropsis salina CCMP1776.</title>
        <authorList>
            <person name="Hovde B."/>
        </authorList>
    </citation>
    <scope>NUCLEOTIDE SEQUENCE [LARGE SCALE GENOMIC DNA]</scope>
    <source>
        <strain evidence="2 3">CCMP1776</strain>
    </source>
</reference>
<proteinExistence type="inferred from homology"/>
<dbReference type="Pfam" id="PF13450">
    <property type="entry name" value="NAD_binding_8"/>
    <property type="match status" value="1"/>
</dbReference>
<protein>
    <recommendedName>
        <fullName evidence="4">Amine oxidase domain-containing protein</fullName>
    </recommendedName>
</protein>
<accession>A0A4D9CZ05</accession>
<dbReference type="OrthoDB" id="7777654at2759"/>
<dbReference type="PANTHER" id="PTHR10668:SF103">
    <property type="entry name" value="PYRIDINE NUCLEOTIDE-DISULFIDE OXIDOREDUCTASE DOMAIN-CONTAINING PROTEIN 2"/>
    <property type="match status" value="1"/>
</dbReference>
<name>A0A4D9CZ05_9STRA</name>
<evidence type="ECO:0000313" key="3">
    <source>
        <dbReference type="Proteomes" id="UP000355283"/>
    </source>
</evidence>
<comment type="similarity">
    <text evidence="1">Belongs to the carotenoid/retinoid oxidoreductase family.</text>
</comment>
<comment type="caution">
    <text evidence="2">The sequence shown here is derived from an EMBL/GenBank/DDBJ whole genome shotgun (WGS) entry which is preliminary data.</text>
</comment>
<dbReference type="Proteomes" id="UP000355283">
    <property type="component" value="Unassembled WGS sequence"/>
</dbReference>
<dbReference type="PANTHER" id="PTHR10668">
    <property type="entry name" value="PHYTOENE DEHYDROGENASE"/>
    <property type="match status" value="1"/>
</dbReference>
<organism evidence="2 3">
    <name type="scientific">Nannochloropsis salina CCMP1776</name>
    <dbReference type="NCBI Taxonomy" id="1027361"/>
    <lineage>
        <taxon>Eukaryota</taxon>
        <taxon>Sar</taxon>
        <taxon>Stramenopiles</taxon>
        <taxon>Ochrophyta</taxon>
        <taxon>Eustigmatophyceae</taxon>
        <taxon>Eustigmatales</taxon>
        <taxon>Monodopsidaceae</taxon>
        <taxon>Microchloropsis</taxon>
        <taxon>Microchloropsis salina</taxon>
    </lineage>
</organism>
<dbReference type="InterPro" id="IPR036188">
    <property type="entry name" value="FAD/NAD-bd_sf"/>
</dbReference>
<evidence type="ECO:0008006" key="4">
    <source>
        <dbReference type="Google" id="ProtNLM"/>
    </source>
</evidence>
<dbReference type="AlphaFoldDB" id="A0A4D9CZ05"/>
<evidence type="ECO:0000313" key="2">
    <source>
        <dbReference type="EMBL" id="TFJ82615.1"/>
    </source>
</evidence>
<dbReference type="EMBL" id="SDOX01000096">
    <property type="protein sequence ID" value="TFJ82615.1"/>
    <property type="molecule type" value="Genomic_DNA"/>
</dbReference>
<sequence>MKIRAAIRANHLLRPARRRSANTAACGNLHAVDSTLPPSHSPKYETSPFPFIAPVRRKRDAIIVGGGHNGLVAAAYLAKQGLDVLVLERRNLLGGAAVTEEIVHGFKFSRASYLAGLLRPQIITELGLEKHGFKYLPRDPSSFTPTNVAGRHLILGSSEEENWQSIAQFSTRDADAFVEYEDFLGKARELVEPLLDGGPPNPFDQAAKWKERRHTLQTLKTLLSAGWKHRQSLLPFYELFTAPAAHLLDRWFESDILKATLATDAVIGAMIGPRQAGSAYVLLHHVMGEAAGRKGVWAYVEGGMGAISKSIAEAAKAWGAEVVTSATVTRLVYDDAQKRIAGVEMQDGTRLEASVVLSNGTPHHTFLELLPSNAARESLPRDLLTRIKHIDYSSGVFKINLALDRLPNFICCPSVDAGMAGPQHRGTIHFENNVQEIEDAYLEAYVNRRPSSRPVIEMTIPSVLDSTLAPPGKHVASLFVQYAPYALDPKVGSWKDENFKAAFARRVFQIIDEKAPGFSTSILGHDLLSPLDLERVFGLHGGNIFHGSLSLHQLAYARPSYRTPLPGLYLCGAGTHPGGGVMGAPGRNCARVVLSDLGR</sequence>
<evidence type="ECO:0000256" key="1">
    <source>
        <dbReference type="ARBA" id="ARBA00006046"/>
    </source>
</evidence>
<dbReference type="Gene3D" id="3.50.50.60">
    <property type="entry name" value="FAD/NAD(P)-binding domain"/>
    <property type="match status" value="2"/>
</dbReference>
<keyword evidence="3" id="KW-1185">Reference proteome</keyword>